<dbReference type="Proteomes" id="UP001054252">
    <property type="component" value="Unassembled WGS sequence"/>
</dbReference>
<proteinExistence type="predicted"/>
<name>A0AAV5MH47_9ROSI</name>
<feature type="transmembrane region" description="Helical" evidence="1">
    <location>
        <begin position="34"/>
        <end position="53"/>
    </location>
</feature>
<comment type="caution">
    <text evidence="2">The sequence shown here is derived from an EMBL/GenBank/DDBJ whole genome shotgun (WGS) entry which is preliminary data.</text>
</comment>
<organism evidence="2 3">
    <name type="scientific">Rubroshorea leprosula</name>
    <dbReference type="NCBI Taxonomy" id="152421"/>
    <lineage>
        <taxon>Eukaryota</taxon>
        <taxon>Viridiplantae</taxon>
        <taxon>Streptophyta</taxon>
        <taxon>Embryophyta</taxon>
        <taxon>Tracheophyta</taxon>
        <taxon>Spermatophyta</taxon>
        <taxon>Magnoliopsida</taxon>
        <taxon>eudicotyledons</taxon>
        <taxon>Gunneridae</taxon>
        <taxon>Pentapetalae</taxon>
        <taxon>rosids</taxon>
        <taxon>malvids</taxon>
        <taxon>Malvales</taxon>
        <taxon>Dipterocarpaceae</taxon>
        <taxon>Rubroshorea</taxon>
    </lineage>
</organism>
<feature type="transmembrane region" description="Helical" evidence="1">
    <location>
        <begin position="123"/>
        <end position="141"/>
    </location>
</feature>
<sequence>MVIELRMSLEILLGDIHPKFHGFLKDGLGMLTSWRGAVLGAIGSLCYVGFYSLPFDFLFNKENQKTCLLSCYVEIEDVVSHWEADRLAAFEPRWFIGNCFCGVYTLRGVASSFIMFFMTETGLTWRVVSLAILVMCFWGMVHEMGDLFAVLGHNSFILEPGCIRGCYGGGYTLVRIVR</sequence>
<dbReference type="AlphaFoldDB" id="A0AAV5MH47"/>
<keyword evidence="1" id="KW-0472">Membrane</keyword>
<protein>
    <submittedName>
        <fullName evidence="2">Uncharacterized protein</fullName>
    </submittedName>
</protein>
<keyword evidence="1" id="KW-0812">Transmembrane</keyword>
<evidence type="ECO:0000313" key="3">
    <source>
        <dbReference type="Proteomes" id="UP001054252"/>
    </source>
</evidence>
<reference evidence="2 3" key="1">
    <citation type="journal article" date="2021" name="Commun. Biol.">
        <title>The genome of Shorea leprosula (Dipterocarpaceae) highlights the ecological relevance of drought in aseasonal tropical rainforests.</title>
        <authorList>
            <person name="Ng K.K.S."/>
            <person name="Kobayashi M.J."/>
            <person name="Fawcett J.A."/>
            <person name="Hatakeyama M."/>
            <person name="Paape T."/>
            <person name="Ng C.H."/>
            <person name="Ang C.C."/>
            <person name="Tnah L.H."/>
            <person name="Lee C.T."/>
            <person name="Nishiyama T."/>
            <person name="Sese J."/>
            <person name="O'Brien M.J."/>
            <person name="Copetti D."/>
            <person name="Mohd Noor M.I."/>
            <person name="Ong R.C."/>
            <person name="Putra M."/>
            <person name="Sireger I.Z."/>
            <person name="Indrioko S."/>
            <person name="Kosugi Y."/>
            <person name="Izuno A."/>
            <person name="Isagi Y."/>
            <person name="Lee S.L."/>
            <person name="Shimizu K.K."/>
        </authorList>
    </citation>
    <scope>NUCLEOTIDE SEQUENCE [LARGE SCALE GENOMIC DNA]</scope>
    <source>
        <strain evidence="2">214</strain>
    </source>
</reference>
<accession>A0AAV5MH47</accession>
<feature type="transmembrane region" description="Helical" evidence="1">
    <location>
        <begin position="95"/>
        <end position="117"/>
    </location>
</feature>
<dbReference type="EMBL" id="BPVZ01000291">
    <property type="protein sequence ID" value="GKV49253.1"/>
    <property type="molecule type" value="Genomic_DNA"/>
</dbReference>
<keyword evidence="3" id="KW-1185">Reference proteome</keyword>
<gene>
    <name evidence="2" type="ORF">SLEP1_g56014</name>
</gene>
<evidence type="ECO:0000313" key="2">
    <source>
        <dbReference type="EMBL" id="GKV49253.1"/>
    </source>
</evidence>
<evidence type="ECO:0000256" key="1">
    <source>
        <dbReference type="SAM" id="Phobius"/>
    </source>
</evidence>
<keyword evidence="1" id="KW-1133">Transmembrane helix</keyword>